<evidence type="ECO:0000313" key="1">
    <source>
        <dbReference type="EMBL" id="AGZ17261.1"/>
    </source>
</evidence>
<dbReference type="Proteomes" id="UP000031091">
    <property type="component" value="Segment"/>
</dbReference>
<accession>A0A0A6ZKD5</accession>
<name>A0A0A6ZKD5_9CAUD</name>
<dbReference type="EMBL" id="KF319020">
    <property type="protein sequence ID" value="AGZ17261.1"/>
    <property type="molecule type" value="Genomic_DNA"/>
</dbReference>
<keyword evidence="1" id="KW-0808">Transferase</keyword>
<protein>
    <submittedName>
        <fullName evidence="1">Putative nucleotidyltransferase</fullName>
    </submittedName>
</protein>
<proteinExistence type="predicted"/>
<keyword evidence="2" id="KW-1185">Reference proteome</keyword>
<dbReference type="OrthoDB" id="28281at10239"/>
<reference evidence="2" key="1">
    <citation type="submission" date="2013-07" db="EMBL/GenBank/DDBJ databases">
        <title>Isolation and characterization of PM16 - a novel Podoviridae bacteriophage specific for Proteus mirabilis.</title>
        <authorList>
            <person name="Morozova V.V."/>
            <person name="Tupikin A.E."/>
            <person name="Kabilov M.R."/>
            <person name="Kurilshikov A.M."/>
            <person name="Babkin I.V."/>
            <person name="Shedko E.D."/>
        </authorList>
    </citation>
    <scope>NUCLEOTIDE SEQUENCE [LARGE SCALE GENOMIC DNA]</scope>
</reference>
<sequence>MDIKQILNINEVVQSILNQIDTRTIDNCPVLMGYPAGGCARDVLYGASTKDVDILVPIGEHLTESEAFHVAESICGYLRRVLDVTAYCVFAYQRGDTEKGHDFDERLYFCVKTCIDGIDVDILGSRYGSIKEILDNFDCTMNQVYIDPVQGELVGSKVTGLEWLKPVPDARVLRMQDKFNKLVLGKF</sequence>
<evidence type="ECO:0000313" key="2">
    <source>
        <dbReference type="Proteomes" id="UP000031091"/>
    </source>
</evidence>
<gene>
    <name evidence="1" type="ORF">PM16_16</name>
</gene>
<dbReference type="InterPro" id="IPR043519">
    <property type="entry name" value="NT_sf"/>
</dbReference>
<organism evidence="1 2">
    <name type="scientific">Proteus phage PM16</name>
    <dbReference type="NCBI Taxonomy" id="1357704"/>
    <lineage>
        <taxon>Viruses</taxon>
        <taxon>Duplodnaviria</taxon>
        <taxon>Heunggongvirae</taxon>
        <taxon>Uroviricota</taxon>
        <taxon>Caudoviricetes</taxon>
        <taxon>Autographivirales</taxon>
        <taxon>Autoscriptoviridae</taxon>
        <taxon>Slopekvirinae</taxon>
        <taxon>Novosibovirus</taxon>
        <taxon>Novosibovirus PM16</taxon>
    </lineage>
</organism>
<dbReference type="RefSeq" id="YP_009147851.1">
    <property type="nucleotide sequence ID" value="NC_027342.1"/>
</dbReference>
<dbReference type="SUPFAM" id="SSF81301">
    <property type="entry name" value="Nucleotidyltransferase"/>
    <property type="match status" value="1"/>
</dbReference>
<dbReference type="GeneID" id="24722461"/>
<dbReference type="KEGG" id="vg:24722461"/>
<dbReference type="GO" id="GO:0016740">
    <property type="term" value="F:transferase activity"/>
    <property type="evidence" value="ECO:0007669"/>
    <property type="project" value="UniProtKB-KW"/>
</dbReference>